<name>A0A8J8CPU5_9CYAN</name>
<evidence type="ECO:0000313" key="1">
    <source>
        <dbReference type="EMBL" id="NDJ20027.1"/>
    </source>
</evidence>
<dbReference type="Proteomes" id="UP000646053">
    <property type="component" value="Unassembled WGS sequence"/>
</dbReference>
<reference evidence="1" key="1">
    <citation type="submission" date="2019-12" db="EMBL/GenBank/DDBJ databases">
        <title>High-Quality draft genome sequences of three cyanobacteria isolated from the limestone walls of the Old Cathedral of Coimbra.</title>
        <authorList>
            <person name="Tiago I."/>
            <person name="Soares F."/>
            <person name="Portugal A."/>
        </authorList>
    </citation>
    <scope>NUCLEOTIDE SEQUENCE</scope>
    <source>
        <strain evidence="1">A</strain>
    </source>
</reference>
<dbReference type="EMBL" id="WVIE01000060">
    <property type="protein sequence ID" value="NDJ20027.1"/>
    <property type="molecule type" value="Genomic_DNA"/>
</dbReference>
<sequence length="111" mass="12646">MTPKEELIQAIERSPDEVVQALLELLTVLQRQPFAVERPIQSQRVLEQIGRESQPMNSGEGQSDRHQRTWQFCGRFAIAESASTHSRSRYADLTVETNDAEQVDAVLYQGF</sequence>
<dbReference type="AlphaFoldDB" id="A0A8J8CPU5"/>
<protein>
    <submittedName>
        <fullName evidence="1">Uncharacterized protein</fullName>
    </submittedName>
</protein>
<keyword evidence="2" id="KW-1185">Reference proteome</keyword>
<comment type="caution">
    <text evidence="1">The sequence shown here is derived from an EMBL/GenBank/DDBJ whole genome shotgun (WGS) entry which is preliminary data.</text>
</comment>
<gene>
    <name evidence="1" type="ORF">GS601_22575</name>
</gene>
<accession>A0A8J8CPU5</accession>
<proteinExistence type="predicted"/>
<organism evidence="1 2">
    <name type="scientific">Myxacorys almedinensis A</name>
    <dbReference type="NCBI Taxonomy" id="2690445"/>
    <lineage>
        <taxon>Bacteria</taxon>
        <taxon>Bacillati</taxon>
        <taxon>Cyanobacteriota</taxon>
        <taxon>Cyanophyceae</taxon>
        <taxon>Leptolyngbyales</taxon>
        <taxon>Leptolyngbyaceae</taxon>
        <taxon>Myxacorys</taxon>
        <taxon>Myxacorys almedinensis</taxon>
    </lineage>
</organism>
<evidence type="ECO:0000313" key="2">
    <source>
        <dbReference type="Proteomes" id="UP000646053"/>
    </source>
</evidence>